<dbReference type="SUPFAM" id="SSF47336">
    <property type="entry name" value="ACP-like"/>
    <property type="match status" value="1"/>
</dbReference>
<reference evidence="2 3" key="1">
    <citation type="submission" date="2019-03" db="EMBL/GenBank/DDBJ databases">
        <authorList>
            <person name="Nijsse B."/>
        </authorList>
    </citation>
    <scope>NUCLEOTIDE SEQUENCE [LARGE SCALE GENOMIC DNA]</scope>
    <source>
        <strain evidence="2">Desulfoluna butyratoxydans MSL71</strain>
    </source>
</reference>
<dbReference type="AlphaFoldDB" id="A0A4U8YIT7"/>
<protein>
    <submittedName>
        <fullName evidence="2">Phosphopantetheine binding acp domain</fullName>
    </submittedName>
</protein>
<dbReference type="InterPro" id="IPR036736">
    <property type="entry name" value="ACP-like_sf"/>
</dbReference>
<proteinExistence type="predicted"/>
<dbReference type="InterPro" id="IPR009081">
    <property type="entry name" value="PP-bd_ACP"/>
</dbReference>
<name>A0A4U8YIT7_9BACT</name>
<feature type="domain" description="Carrier" evidence="1">
    <location>
        <begin position="1"/>
        <end position="86"/>
    </location>
</feature>
<evidence type="ECO:0000313" key="2">
    <source>
        <dbReference type="EMBL" id="VFQ42889.1"/>
    </source>
</evidence>
<accession>A0A4U8YIT7</accession>
<dbReference type="EMBL" id="CAADHO010000001">
    <property type="protein sequence ID" value="VFQ42889.1"/>
    <property type="molecule type" value="Genomic_DNA"/>
</dbReference>
<gene>
    <name evidence="2" type="ORF">MSL71_5100</name>
</gene>
<dbReference type="PROSITE" id="PS50075">
    <property type="entry name" value="CARRIER"/>
    <property type="match status" value="1"/>
</dbReference>
<dbReference type="Gene3D" id="1.10.1200.10">
    <property type="entry name" value="ACP-like"/>
    <property type="match status" value="1"/>
</dbReference>
<keyword evidence="3" id="KW-1185">Reference proteome</keyword>
<dbReference type="Pfam" id="PF00550">
    <property type="entry name" value="PP-binding"/>
    <property type="match status" value="1"/>
</dbReference>
<dbReference type="RefSeq" id="WP_180137094.1">
    <property type="nucleotide sequence ID" value="NZ_CAADHO010000001.1"/>
</dbReference>
<evidence type="ECO:0000259" key="1">
    <source>
        <dbReference type="PROSITE" id="PS50075"/>
    </source>
</evidence>
<evidence type="ECO:0000313" key="3">
    <source>
        <dbReference type="Proteomes" id="UP000507962"/>
    </source>
</evidence>
<sequence length="123" mass="13941">MTVFEKIQATLADILDVDEERIGSETYLFRDLDVESIDLLELAVSLSSEFNIDVNDDEVFLKTLRVYLSEPGDHVTDTRAYLMEKYPYLTASRVDEILADQDGGPVLKVKDIADYVSWRSDAA</sequence>
<organism evidence="2 3">
    <name type="scientific">Desulfoluna butyratoxydans</name>
    <dbReference type="NCBI Taxonomy" id="231438"/>
    <lineage>
        <taxon>Bacteria</taxon>
        <taxon>Pseudomonadati</taxon>
        <taxon>Thermodesulfobacteriota</taxon>
        <taxon>Desulfobacteria</taxon>
        <taxon>Desulfobacterales</taxon>
        <taxon>Desulfolunaceae</taxon>
        <taxon>Desulfoluna</taxon>
    </lineage>
</organism>
<dbReference type="Proteomes" id="UP000507962">
    <property type="component" value="Unassembled WGS sequence"/>
</dbReference>